<gene>
    <name evidence="7" type="ORF">SAMN06273572_10511</name>
</gene>
<dbReference type="InterPro" id="IPR023485">
    <property type="entry name" value="Ptyr_pPase"/>
</dbReference>
<dbReference type="PRINTS" id="PR00719">
    <property type="entry name" value="LMWPTPASE"/>
</dbReference>
<dbReference type="Pfam" id="PF01451">
    <property type="entry name" value="LMWPc"/>
    <property type="match status" value="1"/>
</dbReference>
<keyword evidence="4" id="KW-0904">Protein phosphatase</keyword>
<evidence type="ECO:0000256" key="1">
    <source>
        <dbReference type="ARBA" id="ARBA00011063"/>
    </source>
</evidence>
<accession>A0A2C9CSV4</accession>
<keyword evidence="3" id="KW-0378">Hydrolase</keyword>
<comment type="similarity">
    <text evidence="1">Belongs to the low molecular weight phosphotyrosine protein phosphatase family.</text>
</comment>
<dbReference type="CDD" id="cd16343">
    <property type="entry name" value="LMWPTP"/>
    <property type="match status" value="1"/>
</dbReference>
<evidence type="ECO:0000256" key="2">
    <source>
        <dbReference type="ARBA" id="ARBA00013064"/>
    </source>
</evidence>
<dbReference type="InterPro" id="IPR017867">
    <property type="entry name" value="Tyr_phospatase_low_mol_wt"/>
</dbReference>
<feature type="active site" description="Proton donor" evidence="5">
    <location>
        <position position="114"/>
    </location>
</feature>
<keyword evidence="8" id="KW-1185">Reference proteome</keyword>
<organism evidence="7 8">
    <name type="scientific">Pontivivens marinum</name>
    <dbReference type="NCBI Taxonomy" id="1690039"/>
    <lineage>
        <taxon>Bacteria</taxon>
        <taxon>Pseudomonadati</taxon>
        <taxon>Pseudomonadota</taxon>
        <taxon>Alphaproteobacteria</taxon>
        <taxon>Rhodobacterales</taxon>
        <taxon>Paracoccaceae</taxon>
        <taxon>Pontivivens</taxon>
    </lineage>
</organism>
<proteinExistence type="inferred from homology"/>
<feature type="active site" description="Nucleophile" evidence="5">
    <location>
        <position position="9"/>
    </location>
</feature>
<sequence length="139" mass="15335">MAKRVLLVCLGNICRSPAAEGVLRQHAPHLHLDSAGTGAWHSGLPADPRAQAEGRRRGYNYAELRARKVRDDDFTDFNLILGMDRQNIADLHAMAPSGTTASIELFLDGAEVPDPYYDDSFATMFDLIEARARELALIL</sequence>
<dbReference type="PANTHER" id="PTHR11717:SF7">
    <property type="entry name" value="LOW MOLECULAR WEIGHT PHOSPHOTYROSINE PROTEIN PHOSPHATASE"/>
    <property type="match status" value="1"/>
</dbReference>
<evidence type="ECO:0000313" key="8">
    <source>
        <dbReference type="Proteomes" id="UP000220034"/>
    </source>
</evidence>
<evidence type="ECO:0000313" key="7">
    <source>
        <dbReference type="EMBL" id="SOH94591.1"/>
    </source>
</evidence>
<evidence type="ECO:0000256" key="3">
    <source>
        <dbReference type="ARBA" id="ARBA00022801"/>
    </source>
</evidence>
<dbReference type="RefSeq" id="WP_097930359.1">
    <property type="nucleotide sequence ID" value="NZ_OCTN01000005.1"/>
</dbReference>
<dbReference type="EMBL" id="OCTN01000005">
    <property type="protein sequence ID" value="SOH94591.1"/>
    <property type="molecule type" value="Genomic_DNA"/>
</dbReference>
<dbReference type="OrthoDB" id="9784339at2"/>
<dbReference type="EC" id="3.1.3.48" evidence="2"/>
<dbReference type="Gene3D" id="3.40.50.2300">
    <property type="match status" value="1"/>
</dbReference>
<evidence type="ECO:0000256" key="4">
    <source>
        <dbReference type="ARBA" id="ARBA00022912"/>
    </source>
</evidence>
<dbReference type="AlphaFoldDB" id="A0A2C9CSV4"/>
<evidence type="ECO:0000256" key="5">
    <source>
        <dbReference type="PIRSR" id="PIRSR617867-1"/>
    </source>
</evidence>
<dbReference type="PANTHER" id="PTHR11717">
    <property type="entry name" value="LOW MOLECULAR WEIGHT PROTEIN TYROSINE PHOSPHATASE"/>
    <property type="match status" value="1"/>
</dbReference>
<reference evidence="8" key="1">
    <citation type="submission" date="2017-09" db="EMBL/GenBank/DDBJ databases">
        <authorList>
            <person name="Varghese N."/>
            <person name="Submissions S."/>
        </authorList>
    </citation>
    <scope>NUCLEOTIDE SEQUENCE [LARGE SCALE GENOMIC DNA]</scope>
    <source>
        <strain evidence="8">C7</strain>
    </source>
</reference>
<name>A0A2C9CSV4_9RHOB</name>
<dbReference type="SUPFAM" id="SSF52788">
    <property type="entry name" value="Phosphotyrosine protein phosphatases I"/>
    <property type="match status" value="1"/>
</dbReference>
<dbReference type="Proteomes" id="UP000220034">
    <property type="component" value="Unassembled WGS sequence"/>
</dbReference>
<dbReference type="InterPro" id="IPR050438">
    <property type="entry name" value="LMW_PTPase"/>
</dbReference>
<feature type="active site" evidence="5">
    <location>
        <position position="15"/>
    </location>
</feature>
<dbReference type="InterPro" id="IPR036196">
    <property type="entry name" value="Ptyr_pPase_sf"/>
</dbReference>
<protein>
    <recommendedName>
        <fullName evidence="2">protein-tyrosine-phosphatase</fullName>
        <ecNumber evidence="2">3.1.3.48</ecNumber>
    </recommendedName>
</protein>
<evidence type="ECO:0000259" key="6">
    <source>
        <dbReference type="SMART" id="SM00226"/>
    </source>
</evidence>
<feature type="domain" description="Phosphotyrosine protein phosphatase I" evidence="6">
    <location>
        <begin position="3"/>
        <end position="138"/>
    </location>
</feature>
<dbReference type="SMART" id="SM00226">
    <property type="entry name" value="LMWPc"/>
    <property type="match status" value="1"/>
</dbReference>
<dbReference type="GO" id="GO:0004725">
    <property type="term" value="F:protein tyrosine phosphatase activity"/>
    <property type="evidence" value="ECO:0007669"/>
    <property type="project" value="UniProtKB-EC"/>
</dbReference>